<dbReference type="GO" id="GO:0032259">
    <property type="term" value="P:methylation"/>
    <property type="evidence" value="ECO:0007669"/>
    <property type="project" value="UniProtKB-KW"/>
</dbReference>
<dbReference type="Proteomes" id="UP001596138">
    <property type="component" value="Unassembled WGS sequence"/>
</dbReference>
<dbReference type="SUPFAM" id="SSF53335">
    <property type="entry name" value="S-adenosyl-L-methionine-dependent methyltransferases"/>
    <property type="match status" value="1"/>
</dbReference>
<sequence length="249" mass="27101">MTEPSYADRRLSFGASADRYDALRPGYPAYALVWGLHGATRTVRDVADVGAGTGLLTRSLVDLGLDVRAYEPDAGMLEQLGAALPGVLRAQAPAESLPLPDASLDAVTAAQAWHWFDAPAAAAEFTRVLRPGGVVVLVWNTRDTRVPWMDALSDIVDGGDSFRSNRTEAFEAIDAVHPGVVRADIPHTVLMTPDQVVGLVSTYSYVYLREDADDLYAAVRELMATHPQTRGRAVVEFPYVTATYRWTRP</sequence>
<keyword evidence="6" id="KW-1185">Reference proteome</keyword>
<dbReference type="Pfam" id="PF08241">
    <property type="entry name" value="Methyltransf_11"/>
    <property type="match status" value="1"/>
</dbReference>
<dbReference type="InterPro" id="IPR051052">
    <property type="entry name" value="Diverse_substrate_MTase"/>
</dbReference>
<feature type="domain" description="Methyltransferase type 11" evidence="4">
    <location>
        <begin position="48"/>
        <end position="137"/>
    </location>
</feature>
<dbReference type="InterPro" id="IPR013216">
    <property type="entry name" value="Methyltransf_11"/>
</dbReference>
<comment type="caution">
    <text evidence="5">The sequence shown here is derived from an EMBL/GenBank/DDBJ whole genome shotgun (WGS) entry which is preliminary data.</text>
</comment>
<dbReference type="EMBL" id="JBHSTI010000008">
    <property type="protein sequence ID" value="MFC6237068.1"/>
    <property type="molecule type" value="Genomic_DNA"/>
</dbReference>
<evidence type="ECO:0000259" key="4">
    <source>
        <dbReference type="Pfam" id="PF08241"/>
    </source>
</evidence>
<dbReference type="CDD" id="cd02440">
    <property type="entry name" value="AdoMet_MTases"/>
    <property type="match status" value="1"/>
</dbReference>
<organism evidence="5 6">
    <name type="scientific">Longivirga aurantiaca</name>
    <dbReference type="NCBI Taxonomy" id="1837743"/>
    <lineage>
        <taxon>Bacteria</taxon>
        <taxon>Bacillati</taxon>
        <taxon>Actinomycetota</taxon>
        <taxon>Actinomycetes</taxon>
        <taxon>Sporichthyales</taxon>
        <taxon>Sporichthyaceae</taxon>
        <taxon>Longivirga</taxon>
    </lineage>
</organism>
<proteinExistence type="inferred from homology"/>
<dbReference type="Gene3D" id="3.40.50.150">
    <property type="entry name" value="Vaccinia Virus protein VP39"/>
    <property type="match status" value="1"/>
</dbReference>
<keyword evidence="3 5" id="KW-0808">Transferase</keyword>
<dbReference type="EC" id="2.1.1.-" evidence="5"/>
<protein>
    <submittedName>
        <fullName evidence="5">Class I SAM-dependent methyltransferase</fullName>
        <ecNumber evidence="5">2.1.1.-</ecNumber>
    </submittedName>
</protein>
<evidence type="ECO:0000313" key="6">
    <source>
        <dbReference type="Proteomes" id="UP001596138"/>
    </source>
</evidence>
<evidence type="ECO:0000256" key="1">
    <source>
        <dbReference type="ARBA" id="ARBA00008361"/>
    </source>
</evidence>
<name>A0ABW1SYY9_9ACTN</name>
<gene>
    <name evidence="5" type="ORF">ACFQGU_04210</name>
</gene>
<evidence type="ECO:0000256" key="2">
    <source>
        <dbReference type="ARBA" id="ARBA00022603"/>
    </source>
</evidence>
<dbReference type="PANTHER" id="PTHR44942:SF4">
    <property type="entry name" value="METHYLTRANSFERASE TYPE 11 DOMAIN-CONTAINING PROTEIN"/>
    <property type="match status" value="1"/>
</dbReference>
<comment type="similarity">
    <text evidence="1">Belongs to the methyltransferase superfamily.</text>
</comment>
<dbReference type="RefSeq" id="WP_386764113.1">
    <property type="nucleotide sequence ID" value="NZ_JBHSTI010000008.1"/>
</dbReference>
<evidence type="ECO:0000256" key="3">
    <source>
        <dbReference type="ARBA" id="ARBA00022679"/>
    </source>
</evidence>
<accession>A0ABW1SYY9</accession>
<evidence type="ECO:0000313" key="5">
    <source>
        <dbReference type="EMBL" id="MFC6237068.1"/>
    </source>
</evidence>
<dbReference type="InterPro" id="IPR029063">
    <property type="entry name" value="SAM-dependent_MTases_sf"/>
</dbReference>
<dbReference type="PANTHER" id="PTHR44942">
    <property type="entry name" value="METHYLTRANSF_11 DOMAIN-CONTAINING PROTEIN"/>
    <property type="match status" value="1"/>
</dbReference>
<dbReference type="GO" id="GO:0008168">
    <property type="term" value="F:methyltransferase activity"/>
    <property type="evidence" value="ECO:0007669"/>
    <property type="project" value="UniProtKB-KW"/>
</dbReference>
<keyword evidence="2 5" id="KW-0489">Methyltransferase</keyword>
<reference evidence="6" key="1">
    <citation type="journal article" date="2019" name="Int. J. Syst. Evol. Microbiol.">
        <title>The Global Catalogue of Microorganisms (GCM) 10K type strain sequencing project: providing services to taxonomists for standard genome sequencing and annotation.</title>
        <authorList>
            <consortium name="The Broad Institute Genomics Platform"/>
            <consortium name="The Broad Institute Genome Sequencing Center for Infectious Disease"/>
            <person name="Wu L."/>
            <person name="Ma J."/>
        </authorList>
    </citation>
    <scope>NUCLEOTIDE SEQUENCE [LARGE SCALE GENOMIC DNA]</scope>
    <source>
        <strain evidence="6">CGMCC 4.7317</strain>
    </source>
</reference>